<accession>A0A517MUT7</accession>
<name>A0A517MUT7_9BACT</name>
<evidence type="ECO:0008006" key="3">
    <source>
        <dbReference type="Google" id="ProtNLM"/>
    </source>
</evidence>
<proteinExistence type="predicted"/>
<evidence type="ECO:0000313" key="2">
    <source>
        <dbReference type="Proteomes" id="UP000319852"/>
    </source>
</evidence>
<organism evidence="1 2">
    <name type="scientific">Adhaeretor mobilis</name>
    <dbReference type="NCBI Taxonomy" id="1930276"/>
    <lineage>
        <taxon>Bacteria</taxon>
        <taxon>Pseudomonadati</taxon>
        <taxon>Planctomycetota</taxon>
        <taxon>Planctomycetia</taxon>
        <taxon>Pirellulales</taxon>
        <taxon>Lacipirellulaceae</taxon>
        <taxon>Adhaeretor</taxon>
    </lineage>
</organism>
<gene>
    <name evidence="1" type="ORF">HG15A2_19210</name>
</gene>
<dbReference type="AlphaFoldDB" id="A0A517MUT7"/>
<protein>
    <recommendedName>
        <fullName evidence="3">Methyltransferase</fullName>
    </recommendedName>
</protein>
<dbReference type="EMBL" id="CP036263">
    <property type="protein sequence ID" value="QDS98640.1"/>
    <property type="molecule type" value="Genomic_DNA"/>
</dbReference>
<keyword evidence="2" id="KW-1185">Reference proteome</keyword>
<reference evidence="1 2" key="1">
    <citation type="submission" date="2019-02" db="EMBL/GenBank/DDBJ databases">
        <title>Deep-cultivation of Planctomycetes and their phenomic and genomic characterization uncovers novel biology.</title>
        <authorList>
            <person name="Wiegand S."/>
            <person name="Jogler M."/>
            <person name="Boedeker C."/>
            <person name="Pinto D."/>
            <person name="Vollmers J."/>
            <person name="Rivas-Marin E."/>
            <person name="Kohn T."/>
            <person name="Peeters S.H."/>
            <person name="Heuer A."/>
            <person name="Rast P."/>
            <person name="Oberbeckmann S."/>
            <person name="Bunk B."/>
            <person name="Jeske O."/>
            <person name="Meyerdierks A."/>
            <person name="Storesund J.E."/>
            <person name="Kallscheuer N."/>
            <person name="Luecker S."/>
            <person name="Lage O.M."/>
            <person name="Pohl T."/>
            <person name="Merkel B.J."/>
            <person name="Hornburger P."/>
            <person name="Mueller R.-W."/>
            <person name="Bruemmer F."/>
            <person name="Labrenz M."/>
            <person name="Spormann A.M."/>
            <person name="Op den Camp H."/>
            <person name="Overmann J."/>
            <person name="Amann R."/>
            <person name="Jetten M.S.M."/>
            <person name="Mascher T."/>
            <person name="Medema M.H."/>
            <person name="Devos D.P."/>
            <person name="Kaster A.-K."/>
            <person name="Ovreas L."/>
            <person name="Rohde M."/>
            <person name="Galperin M.Y."/>
            <person name="Jogler C."/>
        </authorList>
    </citation>
    <scope>NUCLEOTIDE SEQUENCE [LARGE SCALE GENOMIC DNA]</scope>
    <source>
        <strain evidence="1 2">HG15A2</strain>
    </source>
</reference>
<dbReference type="Proteomes" id="UP000319852">
    <property type="component" value="Chromosome"/>
</dbReference>
<evidence type="ECO:0000313" key="1">
    <source>
        <dbReference type="EMBL" id="QDS98640.1"/>
    </source>
</evidence>
<sequence length="53" mass="5848">MLRPGGFVLAHNCNPRRADPNFIKLITIDSNFETVARGATAITVKESSETSYH</sequence>
<dbReference type="KEGG" id="amob:HG15A2_19210"/>